<dbReference type="PANTHER" id="PTHR44688">
    <property type="entry name" value="DNA-BINDING TRANSCRIPTIONAL ACTIVATOR DEVR_DOSR"/>
    <property type="match status" value="1"/>
</dbReference>
<feature type="region of interest" description="Disordered" evidence="4">
    <location>
        <begin position="1"/>
        <end position="34"/>
    </location>
</feature>
<dbReference type="GO" id="GO:0006355">
    <property type="term" value="P:regulation of DNA-templated transcription"/>
    <property type="evidence" value="ECO:0007669"/>
    <property type="project" value="InterPro"/>
</dbReference>
<evidence type="ECO:0000256" key="2">
    <source>
        <dbReference type="ARBA" id="ARBA00023125"/>
    </source>
</evidence>
<evidence type="ECO:0000313" key="6">
    <source>
        <dbReference type="EMBL" id="RFS43665.1"/>
    </source>
</evidence>
<dbReference type="GO" id="GO:0003677">
    <property type="term" value="F:DNA binding"/>
    <property type="evidence" value="ECO:0007669"/>
    <property type="project" value="UniProtKB-KW"/>
</dbReference>
<comment type="caution">
    <text evidence="6">The sequence shown here is derived from an EMBL/GenBank/DDBJ whole genome shotgun (WGS) entry which is preliminary data.</text>
</comment>
<dbReference type="Pfam" id="PF00196">
    <property type="entry name" value="GerE"/>
    <property type="match status" value="1"/>
</dbReference>
<dbReference type="InterPro" id="IPR016032">
    <property type="entry name" value="Sig_transdc_resp-reg_C-effctor"/>
</dbReference>
<keyword evidence="1" id="KW-0805">Transcription regulation</keyword>
<dbReference type="InterPro" id="IPR036388">
    <property type="entry name" value="WH-like_DNA-bd_sf"/>
</dbReference>
<accession>A0A372FSC8</accession>
<dbReference type="PROSITE" id="PS00622">
    <property type="entry name" value="HTH_LUXR_1"/>
    <property type="match status" value="1"/>
</dbReference>
<reference evidence="6 7" key="1">
    <citation type="submission" date="2018-08" db="EMBL/GenBank/DDBJ databases">
        <title>Verrucosispora craniellae sp. nov., isolated from a marine sponge in the South China Sea.</title>
        <authorList>
            <person name="Li L."/>
            <person name="Lin H.W."/>
        </authorList>
    </citation>
    <scope>NUCLEOTIDE SEQUENCE [LARGE SCALE GENOMIC DNA]</scope>
    <source>
        <strain evidence="6 7">LHW63014</strain>
    </source>
</reference>
<dbReference type="SUPFAM" id="SSF46894">
    <property type="entry name" value="C-terminal effector domain of the bipartite response regulators"/>
    <property type="match status" value="1"/>
</dbReference>
<keyword evidence="2" id="KW-0238">DNA-binding</keyword>
<dbReference type="PROSITE" id="PS50043">
    <property type="entry name" value="HTH_LUXR_2"/>
    <property type="match status" value="1"/>
</dbReference>
<dbReference type="SMART" id="SM00421">
    <property type="entry name" value="HTH_LUXR"/>
    <property type="match status" value="1"/>
</dbReference>
<keyword evidence="3" id="KW-0804">Transcription</keyword>
<evidence type="ECO:0000256" key="3">
    <source>
        <dbReference type="ARBA" id="ARBA00023163"/>
    </source>
</evidence>
<feature type="compositionally biased region" description="Basic residues" evidence="4">
    <location>
        <begin position="16"/>
        <end position="26"/>
    </location>
</feature>
<dbReference type="EMBL" id="QVFU01000049">
    <property type="protein sequence ID" value="RFS43665.1"/>
    <property type="molecule type" value="Genomic_DNA"/>
</dbReference>
<feature type="domain" description="HTH luxR-type" evidence="5">
    <location>
        <begin position="132"/>
        <end position="197"/>
    </location>
</feature>
<dbReference type="AlphaFoldDB" id="A0A372FSC8"/>
<dbReference type="PANTHER" id="PTHR44688:SF16">
    <property type="entry name" value="DNA-BINDING TRANSCRIPTIONAL ACTIVATOR DEVR_DOSR"/>
    <property type="match status" value="1"/>
</dbReference>
<dbReference type="InterPro" id="IPR000792">
    <property type="entry name" value="Tscrpt_reg_LuxR_C"/>
</dbReference>
<evidence type="ECO:0000313" key="7">
    <source>
        <dbReference type="Proteomes" id="UP000262621"/>
    </source>
</evidence>
<dbReference type="PRINTS" id="PR00038">
    <property type="entry name" value="HTHLUXR"/>
</dbReference>
<sequence length="197" mass="20857">MALRDGAGPSGDGRHRQGSRPGRRGTRTGPAVRIPGAFGTALHTAGTVAKGAERVALLQEAVAILEGVSARLHHARALVDYGAALRRNGERTAAQEPLRQALHHASRCGAQSLTSRATDELLAAGARPRRVTLSGPEALTAQELRVAQLAARGATNRDIAQQLFVTRRTVEIHLTSAYRKLNITSRQHLAAALGVPE</sequence>
<evidence type="ECO:0000256" key="1">
    <source>
        <dbReference type="ARBA" id="ARBA00023015"/>
    </source>
</evidence>
<protein>
    <submittedName>
        <fullName evidence="6">LuxR family transcriptional regulator</fullName>
    </submittedName>
</protein>
<organism evidence="6 7">
    <name type="scientific">Micromonospora craniellae</name>
    <dbReference type="NCBI Taxonomy" id="2294034"/>
    <lineage>
        <taxon>Bacteria</taxon>
        <taxon>Bacillati</taxon>
        <taxon>Actinomycetota</taxon>
        <taxon>Actinomycetes</taxon>
        <taxon>Micromonosporales</taxon>
        <taxon>Micromonosporaceae</taxon>
        <taxon>Micromonospora</taxon>
    </lineage>
</organism>
<dbReference type="Gene3D" id="1.10.10.10">
    <property type="entry name" value="Winged helix-like DNA-binding domain superfamily/Winged helix DNA-binding domain"/>
    <property type="match status" value="1"/>
</dbReference>
<evidence type="ECO:0000256" key="4">
    <source>
        <dbReference type="SAM" id="MobiDB-lite"/>
    </source>
</evidence>
<keyword evidence="7" id="KW-1185">Reference proteome</keyword>
<dbReference type="Proteomes" id="UP000262621">
    <property type="component" value="Unassembled WGS sequence"/>
</dbReference>
<gene>
    <name evidence="6" type="ORF">D0Q02_26370</name>
</gene>
<name>A0A372FSC8_9ACTN</name>
<dbReference type="CDD" id="cd06170">
    <property type="entry name" value="LuxR_C_like"/>
    <property type="match status" value="1"/>
</dbReference>
<proteinExistence type="predicted"/>
<evidence type="ECO:0000259" key="5">
    <source>
        <dbReference type="PROSITE" id="PS50043"/>
    </source>
</evidence>